<evidence type="ECO:0000313" key="2">
    <source>
        <dbReference type="EMBL" id="CAF1286929.1"/>
    </source>
</evidence>
<dbReference type="EMBL" id="CAJOBA010040271">
    <property type="protein sequence ID" value="CAF4091987.1"/>
    <property type="molecule type" value="Genomic_DNA"/>
</dbReference>
<dbReference type="Proteomes" id="UP000682733">
    <property type="component" value="Unassembled WGS sequence"/>
</dbReference>
<comment type="caution">
    <text evidence="2">The sequence shown here is derived from an EMBL/GenBank/DDBJ whole genome shotgun (WGS) entry which is preliminary data.</text>
</comment>
<protein>
    <submittedName>
        <fullName evidence="2">Uncharacterized protein</fullName>
    </submittedName>
</protein>
<dbReference type="Proteomes" id="UP000677228">
    <property type="component" value="Unassembled WGS sequence"/>
</dbReference>
<sequence length="189" mass="21681">MYPQQPKQLIYQNTVFSMNIHSNYCSPNNSGENETMQQANDLERYRQLRDLLVRRPSIALVLQQKEMEQQDNPCTSFEPKYYQPDYCKECSKHQSVHFNSKYQVSTAVHTSNEVYQENQQKARSLTITSVDDLKNSTGHQETCKQQLGLSKTFESRSDSDLTKLARPTAVKVGKSNNVEKKSNGPYTSG</sequence>
<reference evidence="2" key="1">
    <citation type="submission" date="2021-02" db="EMBL/GenBank/DDBJ databases">
        <authorList>
            <person name="Nowell W R."/>
        </authorList>
    </citation>
    <scope>NUCLEOTIDE SEQUENCE</scope>
</reference>
<feature type="compositionally biased region" description="Basic and acidic residues" evidence="1">
    <location>
        <begin position="154"/>
        <end position="163"/>
    </location>
</feature>
<proteinExistence type="predicted"/>
<gene>
    <name evidence="2" type="ORF">OVA965_LOCUS27907</name>
    <name evidence="3" type="ORF">TMI583_LOCUS28656</name>
</gene>
<dbReference type="EMBL" id="CAJNOK010018702">
    <property type="protein sequence ID" value="CAF1286929.1"/>
    <property type="molecule type" value="Genomic_DNA"/>
</dbReference>
<feature type="region of interest" description="Disordered" evidence="1">
    <location>
        <begin position="154"/>
        <end position="189"/>
    </location>
</feature>
<accession>A0A8S2EZR2</accession>
<name>A0A8S2EZR2_9BILA</name>
<evidence type="ECO:0000313" key="3">
    <source>
        <dbReference type="EMBL" id="CAF4091987.1"/>
    </source>
</evidence>
<dbReference type="AlphaFoldDB" id="A0A8S2EZR2"/>
<evidence type="ECO:0000313" key="4">
    <source>
        <dbReference type="Proteomes" id="UP000677228"/>
    </source>
</evidence>
<organism evidence="2 4">
    <name type="scientific">Didymodactylos carnosus</name>
    <dbReference type="NCBI Taxonomy" id="1234261"/>
    <lineage>
        <taxon>Eukaryota</taxon>
        <taxon>Metazoa</taxon>
        <taxon>Spiralia</taxon>
        <taxon>Gnathifera</taxon>
        <taxon>Rotifera</taxon>
        <taxon>Eurotatoria</taxon>
        <taxon>Bdelloidea</taxon>
        <taxon>Philodinida</taxon>
        <taxon>Philodinidae</taxon>
        <taxon>Didymodactylos</taxon>
    </lineage>
</organism>
<evidence type="ECO:0000256" key="1">
    <source>
        <dbReference type="SAM" id="MobiDB-lite"/>
    </source>
</evidence>